<name>A0ABQ1A1C5_ASPLE</name>
<dbReference type="EMBL" id="BLKI01000014">
    <property type="protein sequence ID" value="GFF71217.1"/>
    <property type="molecule type" value="Genomic_DNA"/>
</dbReference>
<proteinExistence type="predicted"/>
<evidence type="ECO:0000313" key="2">
    <source>
        <dbReference type="Proteomes" id="UP000465220"/>
    </source>
</evidence>
<protein>
    <submittedName>
        <fullName evidence="1">Uncharacterized protein</fullName>
    </submittedName>
</protein>
<keyword evidence="2" id="KW-1185">Reference proteome</keyword>
<dbReference type="Proteomes" id="UP000465220">
    <property type="component" value="Unassembled WGS sequence"/>
</dbReference>
<comment type="caution">
    <text evidence="1">The sequence shown here is derived from an EMBL/GenBank/DDBJ whole genome shotgun (WGS) entry which is preliminary data.</text>
</comment>
<accession>A0ABQ1A1C5</accession>
<gene>
    <name evidence="1" type="ORF">IFM60648_03371</name>
</gene>
<sequence length="164" mass="18423">MIPLHQPSQESVILVHLQRLFFPSIPFQFPININGFPEGLKEAKEPLPISKVIPAAEFKPVEDPPVPHSFGKIKMTFILKCLRKCQFVLPGVVDPTIEIIDNPCDIVIIVNEDMITFVVCMLQIELVGFGFSRYNFGNAVQQEAVDQECIDRSISVCLSPDDEI</sequence>
<evidence type="ECO:0000313" key="1">
    <source>
        <dbReference type="EMBL" id="GFF71217.1"/>
    </source>
</evidence>
<organism evidence="1 2">
    <name type="scientific">Aspergillus lentulus</name>
    <dbReference type="NCBI Taxonomy" id="293939"/>
    <lineage>
        <taxon>Eukaryota</taxon>
        <taxon>Fungi</taxon>
        <taxon>Dikarya</taxon>
        <taxon>Ascomycota</taxon>
        <taxon>Pezizomycotina</taxon>
        <taxon>Eurotiomycetes</taxon>
        <taxon>Eurotiomycetidae</taxon>
        <taxon>Eurotiales</taxon>
        <taxon>Aspergillaceae</taxon>
        <taxon>Aspergillus</taxon>
        <taxon>Aspergillus subgen. Fumigati</taxon>
    </lineage>
</organism>
<reference evidence="1 2" key="1">
    <citation type="submission" date="2020-01" db="EMBL/GenBank/DDBJ databases">
        <title>Draft genome sequence of Aspergillus lentulus IFM 60648.</title>
        <authorList>
            <person name="Takahashi H."/>
            <person name="Yaguchi T."/>
        </authorList>
    </citation>
    <scope>NUCLEOTIDE SEQUENCE [LARGE SCALE GENOMIC DNA]</scope>
    <source>
        <strain evidence="1 2">IFM 60648</strain>
    </source>
</reference>